<dbReference type="Pfam" id="PF00481">
    <property type="entry name" value="PP2C"/>
    <property type="match status" value="1"/>
</dbReference>
<dbReference type="SMART" id="SM00332">
    <property type="entry name" value="PP2Cc"/>
    <property type="match status" value="1"/>
</dbReference>
<evidence type="ECO:0000259" key="2">
    <source>
        <dbReference type="PROSITE" id="PS51746"/>
    </source>
</evidence>
<name>A0A7S1EZL0_NOCSC</name>
<organism evidence="3">
    <name type="scientific">Noctiluca scintillans</name>
    <name type="common">Sea sparkle</name>
    <name type="synonym">Red tide dinoflagellate</name>
    <dbReference type="NCBI Taxonomy" id="2966"/>
    <lineage>
        <taxon>Eukaryota</taxon>
        <taxon>Sar</taxon>
        <taxon>Alveolata</taxon>
        <taxon>Dinophyceae</taxon>
        <taxon>Noctilucales</taxon>
        <taxon>Noctilucaceae</taxon>
        <taxon>Noctiluca</taxon>
    </lineage>
</organism>
<dbReference type="Gene3D" id="3.60.40.10">
    <property type="entry name" value="PPM-type phosphatase domain"/>
    <property type="match status" value="1"/>
</dbReference>
<feature type="compositionally biased region" description="Polar residues" evidence="1">
    <location>
        <begin position="101"/>
        <end position="111"/>
    </location>
</feature>
<dbReference type="SMART" id="SM00331">
    <property type="entry name" value="PP2C_SIG"/>
    <property type="match status" value="1"/>
</dbReference>
<reference evidence="3" key="1">
    <citation type="submission" date="2021-01" db="EMBL/GenBank/DDBJ databases">
        <authorList>
            <person name="Corre E."/>
            <person name="Pelletier E."/>
            <person name="Niang G."/>
            <person name="Scheremetjew M."/>
            <person name="Finn R."/>
            <person name="Kale V."/>
            <person name="Holt S."/>
            <person name="Cochrane G."/>
            <person name="Meng A."/>
            <person name="Brown T."/>
            <person name="Cohen L."/>
        </authorList>
    </citation>
    <scope>NUCLEOTIDE SEQUENCE</scope>
</reference>
<evidence type="ECO:0000256" key="1">
    <source>
        <dbReference type="SAM" id="MobiDB-lite"/>
    </source>
</evidence>
<protein>
    <recommendedName>
        <fullName evidence="2">PPM-type phosphatase domain-containing protein</fullName>
    </recommendedName>
</protein>
<dbReference type="InterPro" id="IPR001932">
    <property type="entry name" value="PPM-type_phosphatase-like_dom"/>
</dbReference>
<feature type="compositionally biased region" description="Polar residues" evidence="1">
    <location>
        <begin position="132"/>
        <end position="145"/>
    </location>
</feature>
<dbReference type="InterPro" id="IPR036457">
    <property type="entry name" value="PPM-type-like_dom_sf"/>
</dbReference>
<evidence type="ECO:0000313" key="3">
    <source>
        <dbReference type="EMBL" id="CAD8833301.1"/>
    </source>
</evidence>
<feature type="region of interest" description="Disordered" evidence="1">
    <location>
        <begin position="45"/>
        <end position="145"/>
    </location>
</feature>
<sequence>MSGALSPRACGFKSPDVGSPRSAVLLDTSQRSLRSEDATRVAVASSLGSRSLEADSLVSSVKAPRGAAGDASPRPGAWQLVRERVKVNSLDTSPIPVRGRQNGSPSETPLSPKQRDRSPPPPTSPMSKTRSENTSASWGSPRSSSLTCGRHTIAGYKQMFPAWKNQDTSLLKELSTGHFLAAVFDGHGEHGHLVSNQAKDYFSQNASILDSTDLPSAFARLFRQCNAKILANNVCEYSGSTASCALVDPKTRTVVFAHVGDSSMVLYDGGQVVFTTKDHKFGPEEERHIAKSGGQVRFFSGSKRIFSRGSDFPGLAMSRALGDRQATRVGLSSEPDVSPILHLGRGGMIVLASDGLWDVMPPTAVGFQADAAGDAQRAACTLATSARSRWPTLMGCLGGDIDDITVAVVKM</sequence>
<dbReference type="PANTHER" id="PTHR47992">
    <property type="entry name" value="PROTEIN PHOSPHATASE"/>
    <property type="match status" value="1"/>
</dbReference>
<dbReference type="AlphaFoldDB" id="A0A7S1EZL0"/>
<feature type="domain" description="PPM-type phosphatase" evidence="2">
    <location>
        <begin position="147"/>
        <end position="411"/>
    </location>
</feature>
<dbReference type="SUPFAM" id="SSF81606">
    <property type="entry name" value="PP2C-like"/>
    <property type="match status" value="1"/>
</dbReference>
<accession>A0A7S1EZL0</accession>
<dbReference type="CDD" id="cd00143">
    <property type="entry name" value="PP2Cc"/>
    <property type="match status" value="1"/>
</dbReference>
<gene>
    <name evidence="3" type="ORF">NSCI0253_LOCUS7649</name>
</gene>
<dbReference type="InterPro" id="IPR015655">
    <property type="entry name" value="PP2C"/>
</dbReference>
<proteinExistence type="predicted"/>
<feature type="region of interest" description="Disordered" evidence="1">
    <location>
        <begin position="1"/>
        <end position="23"/>
    </location>
</feature>
<dbReference type="PROSITE" id="PS51746">
    <property type="entry name" value="PPM_2"/>
    <property type="match status" value="1"/>
</dbReference>
<dbReference type="EMBL" id="HBFQ01010900">
    <property type="protein sequence ID" value="CAD8833301.1"/>
    <property type="molecule type" value="Transcribed_RNA"/>
</dbReference>
<dbReference type="GO" id="GO:0004722">
    <property type="term" value="F:protein serine/threonine phosphatase activity"/>
    <property type="evidence" value="ECO:0007669"/>
    <property type="project" value="InterPro"/>
</dbReference>